<name>A0A4Q2MA69_9MICO</name>
<dbReference type="EMBL" id="SDPM01000002">
    <property type="protein sequence ID" value="RXZ87343.1"/>
    <property type="molecule type" value="Genomic_DNA"/>
</dbReference>
<organism evidence="3 4">
    <name type="scientific">Agromyces atrinae</name>
    <dbReference type="NCBI Taxonomy" id="592376"/>
    <lineage>
        <taxon>Bacteria</taxon>
        <taxon>Bacillati</taxon>
        <taxon>Actinomycetota</taxon>
        <taxon>Actinomycetes</taxon>
        <taxon>Micrococcales</taxon>
        <taxon>Microbacteriaceae</taxon>
        <taxon>Agromyces</taxon>
    </lineage>
</organism>
<evidence type="ECO:0000313" key="5">
    <source>
        <dbReference type="Proteomes" id="UP000581087"/>
    </source>
</evidence>
<evidence type="ECO:0000313" key="3">
    <source>
        <dbReference type="EMBL" id="RXZ87343.1"/>
    </source>
</evidence>
<reference evidence="2 5" key="2">
    <citation type="submission" date="2020-07" db="EMBL/GenBank/DDBJ databases">
        <title>Sequencing the genomes of 1000 actinobacteria strains.</title>
        <authorList>
            <person name="Klenk H.-P."/>
        </authorList>
    </citation>
    <scope>NUCLEOTIDE SEQUENCE [LARGE SCALE GENOMIC DNA]</scope>
    <source>
        <strain evidence="2 5">DSM 23870</strain>
    </source>
</reference>
<keyword evidence="1 3" id="KW-0808">Transferase</keyword>
<dbReference type="GO" id="GO:0009103">
    <property type="term" value="P:lipopolysaccharide biosynthetic process"/>
    <property type="evidence" value="ECO:0007669"/>
    <property type="project" value="TreeGrafter"/>
</dbReference>
<accession>A0A4Q2MA69</accession>
<keyword evidence="4" id="KW-1185">Reference proteome</keyword>
<dbReference type="Gene3D" id="3.40.50.2000">
    <property type="entry name" value="Glycogen Phosphorylase B"/>
    <property type="match status" value="2"/>
</dbReference>
<comment type="caution">
    <text evidence="3">The sequence shown here is derived from an EMBL/GenBank/DDBJ whole genome shotgun (WGS) entry which is preliminary data.</text>
</comment>
<dbReference type="CDD" id="cd03801">
    <property type="entry name" value="GT4_PimA-like"/>
    <property type="match status" value="1"/>
</dbReference>
<dbReference type="AlphaFoldDB" id="A0A4Q2MA69"/>
<dbReference type="SUPFAM" id="SSF53756">
    <property type="entry name" value="UDP-Glycosyltransferase/glycogen phosphorylase"/>
    <property type="match status" value="1"/>
</dbReference>
<evidence type="ECO:0000256" key="1">
    <source>
        <dbReference type="ARBA" id="ARBA00022679"/>
    </source>
</evidence>
<protein>
    <submittedName>
        <fullName evidence="2 3">Glycosyltransferase</fullName>
    </submittedName>
</protein>
<dbReference type="GO" id="GO:0016757">
    <property type="term" value="F:glycosyltransferase activity"/>
    <property type="evidence" value="ECO:0007669"/>
    <property type="project" value="TreeGrafter"/>
</dbReference>
<dbReference type="PANTHER" id="PTHR46401">
    <property type="entry name" value="GLYCOSYLTRANSFERASE WBBK-RELATED"/>
    <property type="match status" value="1"/>
</dbReference>
<gene>
    <name evidence="2" type="ORF">BJ972_001198</name>
    <name evidence="3" type="ORF">ESP50_05330</name>
</gene>
<dbReference type="EMBL" id="JACCBI010000001">
    <property type="protein sequence ID" value="NYD66679.1"/>
    <property type="molecule type" value="Genomic_DNA"/>
</dbReference>
<dbReference type="Proteomes" id="UP000581087">
    <property type="component" value="Unassembled WGS sequence"/>
</dbReference>
<dbReference type="OrthoDB" id="5142720at2"/>
<dbReference type="Proteomes" id="UP000292686">
    <property type="component" value="Unassembled WGS sequence"/>
</dbReference>
<dbReference type="PANTHER" id="PTHR46401:SF2">
    <property type="entry name" value="GLYCOSYLTRANSFERASE WBBK-RELATED"/>
    <property type="match status" value="1"/>
</dbReference>
<proteinExistence type="predicted"/>
<sequence>MQDPSGYAADSPARPRVASLTKYIPYAGIPHAGGQYALQHYAALAERFDVDAYAPSTQDNRDAMNALPDSVARAELISGTGPFRHGRFKLAADIDSVLRGSALNRSVQNEFMTDDTWVGHIENAGVVEFQWSETASLAPFVRERLPRMKTVIVAHDLITQRWSRLATGRKNPATRLAYSAAAELSRKRERQSLGAVDLVVVFSEKDASIARDIQPAANVHVVRPGLGGPELDTAPHRAAAPVVLFTGAMNRPDNYEGVLWFLAEVWPTVRSRVPGARFVIAGAQPPKHLSDRVAALSDVELTGYVDSLEPYYADAAVFVSPIFTGAGVKFKTIDAMLRGVPIVSTAVGAEGVGSPDLYAGVHNDVPGFAAAVTAALLSPDEVAVDRAQQWASENFGFGQFRESLLELYSELLS</sequence>
<dbReference type="RefSeq" id="WP_129172917.1">
    <property type="nucleotide sequence ID" value="NZ_JACCBI010000001.1"/>
</dbReference>
<evidence type="ECO:0000313" key="4">
    <source>
        <dbReference type="Proteomes" id="UP000292686"/>
    </source>
</evidence>
<dbReference type="Pfam" id="PF13692">
    <property type="entry name" value="Glyco_trans_1_4"/>
    <property type="match status" value="1"/>
</dbReference>
<reference evidence="3 4" key="1">
    <citation type="submission" date="2019-01" db="EMBL/GenBank/DDBJ databases">
        <title>Agromyces.</title>
        <authorList>
            <person name="Li J."/>
        </authorList>
    </citation>
    <scope>NUCLEOTIDE SEQUENCE [LARGE SCALE GENOMIC DNA]</scope>
    <source>
        <strain evidence="3 4">DSM 23870</strain>
    </source>
</reference>
<evidence type="ECO:0000313" key="2">
    <source>
        <dbReference type="EMBL" id="NYD66679.1"/>
    </source>
</evidence>